<evidence type="ECO:0008006" key="3">
    <source>
        <dbReference type="Google" id="ProtNLM"/>
    </source>
</evidence>
<organism evidence="1 2">
    <name type="scientific">Nicotiana attenuata</name>
    <name type="common">Coyote tobacco</name>
    <dbReference type="NCBI Taxonomy" id="49451"/>
    <lineage>
        <taxon>Eukaryota</taxon>
        <taxon>Viridiplantae</taxon>
        <taxon>Streptophyta</taxon>
        <taxon>Embryophyta</taxon>
        <taxon>Tracheophyta</taxon>
        <taxon>Spermatophyta</taxon>
        <taxon>Magnoliopsida</taxon>
        <taxon>eudicotyledons</taxon>
        <taxon>Gunneridae</taxon>
        <taxon>Pentapetalae</taxon>
        <taxon>asterids</taxon>
        <taxon>lamiids</taxon>
        <taxon>Solanales</taxon>
        <taxon>Solanaceae</taxon>
        <taxon>Nicotianoideae</taxon>
        <taxon>Nicotianeae</taxon>
        <taxon>Nicotiana</taxon>
    </lineage>
</organism>
<evidence type="ECO:0000313" key="1">
    <source>
        <dbReference type="EMBL" id="OIT21467.1"/>
    </source>
</evidence>
<evidence type="ECO:0000313" key="2">
    <source>
        <dbReference type="Proteomes" id="UP000187609"/>
    </source>
</evidence>
<protein>
    <recommendedName>
        <fullName evidence="3">B3 domain-containing protein</fullName>
    </recommendedName>
</protein>
<keyword evidence="2" id="KW-1185">Reference proteome</keyword>
<feature type="non-terminal residue" evidence="1">
    <location>
        <position position="157"/>
    </location>
</feature>
<dbReference type="Proteomes" id="UP000187609">
    <property type="component" value="Unassembled WGS sequence"/>
</dbReference>
<dbReference type="OMA" id="ENECDVH"/>
<reference evidence="1" key="1">
    <citation type="submission" date="2016-11" db="EMBL/GenBank/DDBJ databases">
        <title>The genome of Nicotiana attenuata.</title>
        <authorList>
            <person name="Xu S."/>
            <person name="Brockmoeller T."/>
            <person name="Gaquerel E."/>
            <person name="Navarro A."/>
            <person name="Kuhl H."/>
            <person name="Gase K."/>
            <person name="Ling Z."/>
            <person name="Zhou W."/>
            <person name="Kreitzer C."/>
            <person name="Stanke M."/>
            <person name="Tang H."/>
            <person name="Lyons E."/>
            <person name="Pandey P."/>
            <person name="Pandey S.P."/>
            <person name="Timmermann B."/>
            <person name="Baldwin I.T."/>
        </authorList>
    </citation>
    <scope>NUCLEOTIDE SEQUENCE [LARGE SCALE GENOMIC DNA]</scope>
    <source>
        <strain evidence="1">UT</strain>
    </source>
</reference>
<comment type="caution">
    <text evidence="1">The sequence shown here is derived from an EMBL/GenBank/DDBJ whole genome shotgun (WGS) entry which is preliminary data.</text>
</comment>
<dbReference type="Gramene" id="OIT21467">
    <property type="protein sequence ID" value="OIT21467"/>
    <property type="gene ID" value="A4A49_59639"/>
</dbReference>
<dbReference type="PANTHER" id="PTHR36264">
    <property type="entry name" value="SET DOMAIN-CONTAINING PROTEIN"/>
    <property type="match status" value="1"/>
</dbReference>
<dbReference type="EMBL" id="MJEQ01004321">
    <property type="protein sequence ID" value="OIT21467.1"/>
    <property type="molecule type" value="Genomic_DNA"/>
</dbReference>
<sequence>MKKTFFYNFIPSKAEEEACKASNTPWVVTRQLIEIQDIYPPPVLDLKNPWQIKKTVTYDETIIGKLVLPFIEVSEHVFRYWTLDMANLVVLGHKVNVSLWDVTEENNPKKYDSNYFEIFPNDDYALVCLDLYKDRGLSVDDEIGLYWDPRSSTFVFK</sequence>
<dbReference type="PANTHER" id="PTHR36264:SF5">
    <property type="entry name" value="SET DOMAIN-CONTAINING PROTEIN"/>
    <property type="match status" value="1"/>
</dbReference>
<gene>
    <name evidence="1" type="ORF">A4A49_59639</name>
</gene>
<dbReference type="AlphaFoldDB" id="A0A1J6KF74"/>
<proteinExistence type="predicted"/>
<accession>A0A1J6KF74</accession>
<name>A0A1J6KF74_NICAT</name>